<evidence type="ECO:0000256" key="5">
    <source>
        <dbReference type="ARBA" id="ARBA00022826"/>
    </source>
</evidence>
<dbReference type="Pfam" id="PF07885">
    <property type="entry name" value="Ion_trans_2"/>
    <property type="match status" value="1"/>
</dbReference>
<reference evidence="15 16" key="1">
    <citation type="journal article" date="2023" name="BMC Biol.">
        <title>The compact genome of the sponge Oopsacas minuta (Hexactinellida) is lacking key metazoan core genes.</title>
        <authorList>
            <person name="Santini S."/>
            <person name="Schenkelaars Q."/>
            <person name="Jourda C."/>
            <person name="Duchesne M."/>
            <person name="Belahbib H."/>
            <person name="Rocher C."/>
            <person name="Selva M."/>
            <person name="Riesgo A."/>
            <person name="Vervoort M."/>
            <person name="Leys S.P."/>
            <person name="Kodjabachian L."/>
            <person name="Le Bivic A."/>
            <person name="Borchiellini C."/>
            <person name="Claverie J.M."/>
            <person name="Renard E."/>
        </authorList>
    </citation>
    <scope>NUCLEOTIDE SEQUENCE [LARGE SCALE GENOMIC DNA]</scope>
    <source>
        <strain evidence="15">SPO-2</strain>
    </source>
</reference>
<dbReference type="Gene3D" id="3.40.50.720">
    <property type="entry name" value="NAD(P)-binding Rossmann-like Domain"/>
    <property type="match status" value="1"/>
</dbReference>
<feature type="transmembrane region" description="Helical" evidence="13">
    <location>
        <begin position="265"/>
        <end position="284"/>
    </location>
</feature>
<evidence type="ECO:0000256" key="4">
    <source>
        <dbReference type="ARBA" id="ARBA00022692"/>
    </source>
</evidence>
<keyword evidence="6" id="KW-0630">Potassium</keyword>
<gene>
    <name evidence="15" type="ORF">LOD99_8292</name>
</gene>
<evidence type="ECO:0000259" key="14">
    <source>
        <dbReference type="PROSITE" id="PS51201"/>
    </source>
</evidence>
<evidence type="ECO:0000313" key="15">
    <source>
        <dbReference type="EMBL" id="KAI6647964.1"/>
    </source>
</evidence>
<dbReference type="PROSITE" id="PS51201">
    <property type="entry name" value="RCK_N"/>
    <property type="match status" value="1"/>
</dbReference>
<dbReference type="Gene3D" id="1.10.287.70">
    <property type="match status" value="1"/>
</dbReference>
<accession>A0AAV7JHL1</accession>
<proteinExistence type="predicted"/>
<organism evidence="15 16">
    <name type="scientific">Oopsacas minuta</name>
    <dbReference type="NCBI Taxonomy" id="111878"/>
    <lineage>
        <taxon>Eukaryota</taxon>
        <taxon>Metazoa</taxon>
        <taxon>Porifera</taxon>
        <taxon>Hexactinellida</taxon>
        <taxon>Hexasterophora</taxon>
        <taxon>Lyssacinosida</taxon>
        <taxon>Leucopsacidae</taxon>
        <taxon>Oopsacas</taxon>
    </lineage>
</organism>
<sequence>MDDQNTSVEYISDNENAPQEETNSFQKSELGDLRLLAKQNKFLTLHRGHVQFHRLLRMMLSIVCCILYISQTWLSPSHYPYPSYCCGVAQYTTQPCVLDSYKNRTVGWAMKRAGCIYTNNLYKVYPDASAQYVLANSSEVSFSEYTNGQCRSYCNKGINCSNEIIQLCHCAIMCGDTLFCGIYEPEDCNGFNYLKLIFYEKPLWLYLLQIVCSLLATSYAIVRSVLLWKRGLWITKIIDGYFIIDCINGALSLSSLAYVPCFKDVYIPLFLQCFTARIIINNILYSFDVTNSPNKLLTPVIQKIIAALLGLACILFSFICLVHYLERIACPQSSHVTTLFQSLWFVVVTITTVGYGDKYPSTPLGQLAVIFLILIILLFLPQTLNDILELIDDSKQNYKFYSGRKKNKHVVLCVSKLDMTLLNDYLDEFYSQEENVSLVTVILTSQPPTPLVKIRLSSSLWKKKVLVIVGSALKQRDLERVKLELAKACILLSDRTTDDAQFSDQETILRASSIQRLAPHVNLYVHILKPENRMNVKFANQVVCEGQLKQVLMANNCIYPGLSSFVTLLLRTTSPGQAKDRASWQKLYDYGSGNEIYDIKLKDSMLFSGLAGRNFLFASVIIVRTTQVLLFAVKPANETEILLNPGRHHILQNEDILYYISQDREEEMLVEGGISDEEIGRLGKIFMPGAPGTVTKGNDTLSRVAYDSCLSDSIQIDEINVSIDQSRDMSRRENRRSLIKQRAISPEHDVEPGKVEEQPQGKLTPLLKSLTIGHNFNPIHFRSDHNTEKGLKQTDFHGRMSTMLRDSAQTFELQSLVDTEQCARNEILENFYNQDSETTNISVNQVPTYFGVKERVRHLNKEPLSLCCLQSGWKIPCHDSEFTAVKKIQQPDDVERMLFLTGYKNPLIVCASESGSQLYEFLLPLRAYHIPREELIPIVLLLPSIPDTAFLEAISWIPYIKFIIGNQDSVDDLIIAGALDAVGIIICLGDGTPELKEEGNMVDASRISTAQKMSQIFVSTKFYVELTERWSMRYLKLESGHSFHTLMPKNIRDFIHTPYFMSSQAFAPSMMDTLLYQCTQKDYILDLVCLLLGLKQTPGSGYIGKFEVTQSDIDTYQTYGRLMLSLANSTNDLPLAIYRTRIVKVKNSLEKMNYEYESTKLYLAKRARNLKIFDQIPDYPTKFEHSHILVNPPVNTPLRRKDVLLVLKVCSQEQYNIIHNFKSPTRRAFLLPRDLSGCSEDSDDEPKLAASRKRLSFKKINPGFQKKDFSKKFSVSSFRKRSHKSTYIGSRFPTEVPQRRGIYEKSHSFDIAMFERPMLEDIRRQHSLDVTCPSKNKSHFSFGRQHSLDVTRHNENKSDISSSPSDLDFIEIVDRKETCNEEVRNKPFLLKSPRAQKQPGKRQVRKTPAVKQNPPSKQFGIAGMFLKKTPKPIQMKNRRAVVNKQKPAMKRMMYANSASERPEITITSIDMETQHYSDLND</sequence>
<evidence type="ECO:0000256" key="8">
    <source>
        <dbReference type="ARBA" id="ARBA00023065"/>
    </source>
</evidence>
<dbReference type="PANTHER" id="PTHR10027:SF10">
    <property type="entry name" value="SLOWPOKE 2, ISOFORM D"/>
    <property type="match status" value="1"/>
</dbReference>
<dbReference type="InterPro" id="IPR003929">
    <property type="entry name" value="K_chnl_BK_asu"/>
</dbReference>
<evidence type="ECO:0000256" key="6">
    <source>
        <dbReference type="ARBA" id="ARBA00022958"/>
    </source>
</evidence>
<feature type="region of interest" description="Disordered" evidence="12">
    <location>
        <begin position="1"/>
        <end position="23"/>
    </location>
</feature>
<dbReference type="InterPro" id="IPR003148">
    <property type="entry name" value="RCK_N"/>
</dbReference>
<evidence type="ECO:0000256" key="3">
    <source>
        <dbReference type="ARBA" id="ARBA00022538"/>
    </source>
</evidence>
<evidence type="ECO:0000256" key="2">
    <source>
        <dbReference type="ARBA" id="ARBA00022448"/>
    </source>
</evidence>
<keyword evidence="9 13" id="KW-0472">Membrane</keyword>
<keyword evidence="3" id="KW-0633">Potassium transport</keyword>
<evidence type="ECO:0000313" key="16">
    <source>
        <dbReference type="Proteomes" id="UP001165289"/>
    </source>
</evidence>
<keyword evidence="2" id="KW-0813">Transport</keyword>
<protein>
    <submittedName>
        <fullName evidence="15">Potassium channel subfamily member 1</fullName>
    </submittedName>
</protein>
<dbReference type="Pfam" id="PF03493">
    <property type="entry name" value="BK_channel_a"/>
    <property type="match status" value="1"/>
</dbReference>
<evidence type="ECO:0000256" key="10">
    <source>
        <dbReference type="ARBA" id="ARBA00023303"/>
    </source>
</evidence>
<evidence type="ECO:0000256" key="13">
    <source>
        <dbReference type="SAM" id="Phobius"/>
    </source>
</evidence>
<evidence type="ECO:0000256" key="1">
    <source>
        <dbReference type="ARBA" id="ARBA00004141"/>
    </source>
</evidence>
<dbReference type="PANTHER" id="PTHR10027">
    <property type="entry name" value="CALCIUM-ACTIVATED POTASSIUM CHANNEL ALPHA CHAIN"/>
    <property type="match status" value="1"/>
</dbReference>
<keyword evidence="10 15" id="KW-0407">Ion channel</keyword>
<dbReference type="Pfam" id="PF22614">
    <property type="entry name" value="Slo-like_RCK"/>
    <property type="match status" value="2"/>
</dbReference>
<comment type="caution">
    <text evidence="15">The sequence shown here is derived from an EMBL/GenBank/DDBJ whole genome shotgun (WGS) entry which is preliminary data.</text>
</comment>
<keyword evidence="5" id="KW-0631">Potassium channel</keyword>
<evidence type="ECO:0000256" key="9">
    <source>
        <dbReference type="ARBA" id="ARBA00023136"/>
    </source>
</evidence>
<dbReference type="Proteomes" id="UP001165289">
    <property type="component" value="Unassembled WGS sequence"/>
</dbReference>
<keyword evidence="8" id="KW-0406">Ion transport</keyword>
<feature type="transmembrane region" description="Helical" evidence="13">
    <location>
        <begin position="203"/>
        <end position="228"/>
    </location>
</feature>
<dbReference type="GO" id="GO:0005228">
    <property type="term" value="F:intracellular sodium-activated potassium channel activity"/>
    <property type="evidence" value="ECO:0007669"/>
    <property type="project" value="TreeGrafter"/>
</dbReference>
<evidence type="ECO:0000256" key="7">
    <source>
        <dbReference type="ARBA" id="ARBA00022989"/>
    </source>
</evidence>
<name>A0AAV7JHL1_9METZ</name>
<dbReference type="InterPro" id="IPR013099">
    <property type="entry name" value="K_chnl_dom"/>
</dbReference>
<dbReference type="GO" id="GO:0015271">
    <property type="term" value="F:outward rectifier potassium channel activity"/>
    <property type="evidence" value="ECO:0007669"/>
    <property type="project" value="TreeGrafter"/>
</dbReference>
<dbReference type="EMBL" id="JAKMXF010000334">
    <property type="protein sequence ID" value="KAI6647964.1"/>
    <property type="molecule type" value="Genomic_DNA"/>
</dbReference>
<dbReference type="SUPFAM" id="SSF81324">
    <property type="entry name" value="Voltage-gated potassium channels"/>
    <property type="match status" value="1"/>
</dbReference>
<feature type="transmembrane region" description="Helical" evidence="13">
    <location>
        <begin position="55"/>
        <end position="74"/>
    </location>
</feature>
<feature type="transmembrane region" description="Helical" evidence="13">
    <location>
        <begin position="367"/>
        <end position="384"/>
    </location>
</feature>
<feature type="transmembrane region" description="Helical" evidence="13">
    <location>
        <begin position="336"/>
        <end position="355"/>
    </location>
</feature>
<feature type="domain" description="RCK N-terminal" evidence="14">
    <location>
        <begin position="407"/>
        <end position="544"/>
    </location>
</feature>
<keyword evidence="16" id="KW-1185">Reference proteome</keyword>
<keyword evidence="4 13" id="KW-0812">Transmembrane</keyword>
<keyword evidence="7 13" id="KW-1133">Transmembrane helix</keyword>
<feature type="region of interest" description="Disordered" evidence="12">
    <location>
        <begin position="1394"/>
        <end position="1415"/>
    </location>
</feature>
<evidence type="ECO:0000256" key="11">
    <source>
        <dbReference type="ARBA" id="ARBA00034430"/>
    </source>
</evidence>
<feature type="transmembrane region" description="Helical" evidence="13">
    <location>
        <begin position="304"/>
        <end position="324"/>
    </location>
</feature>
<feature type="transmembrane region" description="Helical" evidence="13">
    <location>
        <begin position="240"/>
        <end position="259"/>
    </location>
</feature>
<comment type="subcellular location">
    <subcellularLocation>
        <location evidence="1">Membrane</location>
        <topology evidence="1">Multi-pass membrane protein</topology>
    </subcellularLocation>
</comment>
<evidence type="ECO:0000256" key="12">
    <source>
        <dbReference type="SAM" id="MobiDB-lite"/>
    </source>
</evidence>
<dbReference type="InterPro" id="IPR047871">
    <property type="entry name" value="K_chnl_Slo-like"/>
</dbReference>
<comment type="catalytic activity">
    <reaction evidence="11">
        <text>K(+)(in) = K(+)(out)</text>
        <dbReference type="Rhea" id="RHEA:29463"/>
        <dbReference type="ChEBI" id="CHEBI:29103"/>
    </reaction>
</comment>
<dbReference type="GO" id="GO:0005886">
    <property type="term" value="C:plasma membrane"/>
    <property type="evidence" value="ECO:0007669"/>
    <property type="project" value="TreeGrafter"/>
</dbReference>